<keyword evidence="12" id="KW-1185">Reference proteome</keyword>
<keyword evidence="8 10" id="KW-0472">Membrane</keyword>
<evidence type="ECO:0000256" key="8">
    <source>
        <dbReference type="ARBA" id="ARBA00023136"/>
    </source>
</evidence>
<evidence type="ECO:0000256" key="2">
    <source>
        <dbReference type="ARBA" id="ARBA00022448"/>
    </source>
</evidence>
<feature type="transmembrane region" description="Helical" evidence="10">
    <location>
        <begin position="40"/>
        <end position="61"/>
    </location>
</feature>
<dbReference type="InterPro" id="IPR052157">
    <property type="entry name" value="BCAA_transport_permease"/>
</dbReference>
<evidence type="ECO:0000313" key="12">
    <source>
        <dbReference type="Proteomes" id="UP001279553"/>
    </source>
</evidence>
<dbReference type="CDD" id="cd06582">
    <property type="entry name" value="TM_PBP1_LivH_like"/>
    <property type="match status" value="1"/>
</dbReference>
<dbReference type="RefSeq" id="WP_319612814.1">
    <property type="nucleotide sequence ID" value="NZ_JAWXYB010000018.1"/>
</dbReference>
<dbReference type="EMBL" id="JAWXYB010000018">
    <property type="protein sequence ID" value="MDX5929822.1"/>
    <property type="molecule type" value="Genomic_DNA"/>
</dbReference>
<evidence type="ECO:0000256" key="6">
    <source>
        <dbReference type="ARBA" id="ARBA00022970"/>
    </source>
</evidence>
<gene>
    <name evidence="11" type="ORF">SIL87_03485</name>
</gene>
<keyword evidence="5 10" id="KW-0812">Transmembrane</keyword>
<keyword evidence="7 10" id="KW-1133">Transmembrane helix</keyword>
<name>A0AAW9DMJ7_ACIAO</name>
<feature type="transmembrane region" description="Helical" evidence="10">
    <location>
        <begin position="117"/>
        <end position="139"/>
    </location>
</feature>
<evidence type="ECO:0000256" key="7">
    <source>
        <dbReference type="ARBA" id="ARBA00022989"/>
    </source>
</evidence>
<evidence type="ECO:0000256" key="1">
    <source>
        <dbReference type="ARBA" id="ARBA00004651"/>
    </source>
</evidence>
<keyword evidence="2" id="KW-0813">Transport</keyword>
<feature type="transmembrane region" description="Helical" evidence="10">
    <location>
        <begin position="159"/>
        <end position="176"/>
    </location>
</feature>
<organism evidence="11 12">
    <name type="scientific">Acidiphilium acidophilum</name>
    <name type="common">Thiobacillus acidophilus</name>
    <dbReference type="NCBI Taxonomy" id="76588"/>
    <lineage>
        <taxon>Bacteria</taxon>
        <taxon>Pseudomonadati</taxon>
        <taxon>Pseudomonadota</taxon>
        <taxon>Alphaproteobacteria</taxon>
        <taxon>Acetobacterales</taxon>
        <taxon>Acidocellaceae</taxon>
        <taxon>Acidiphilium</taxon>
    </lineage>
</organism>
<evidence type="ECO:0000256" key="5">
    <source>
        <dbReference type="ARBA" id="ARBA00022692"/>
    </source>
</evidence>
<comment type="subcellular location">
    <subcellularLocation>
        <location evidence="1">Cell membrane</location>
        <topology evidence="1">Multi-pass membrane protein</topology>
    </subcellularLocation>
</comment>
<dbReference type="Proteomes" id="UP001279553">
    <property type="component" value="Unassembled WGS sequence"/>
</dbReference>
<accession>A0AAW9DMJ7</accession>
<evidence type="ECO:0000256" key="9">
    <source>
        <dbReference type="ARBA" id="ARBA00037998"/>
    </source>
</evidence>
<dbReference type="GO" id="GO:0015188">
    <property type="term" value="F:L-isoleucine transmembrane transporter activity"/>
    <property type="evidence" value="ECO:0007669"/>
    <property type="project" value="TreeGrafter"/>
</dbReference>
<reference evidence="11 12" key="1">
    <citation type="submission" date="2023-11" db="EMBL/GenBank/DDBJ databases">
        <title>MicrobeMod: A computational toolkit for identifying prokaryotic methylation and restriction-modification with nanopore sequencing.</title>
        <authorList>
            <person name="Crits-Christoph A."/>
            <person name="Kang S.C."/>
            <person name="Lee H."/>
            <person name="Ostrov N."/>
        </authorList>
    </citation>
    <scope>NUCLEOTIDE SEQUENCE [LARGE SCALE GENOMIC DNA]</scope>
    <source>
        <strain evidence="11 12">DSMZ 700</strain>
    </source>
</reference>
<proteinExistence type="inferred from homology"/>
<dbReference type="GO" id="GO:0015192">
    <property type="term" value="F:L-phenylalanine transmembrane transporter activity"/>
    <property type="evidence" value="ECO:0007669"/>
    <property type="project" value="TreeGrafter"/>
</dbReference>
<keyword evidence="4" id="KW-0997">Cell inner membrane</keyword>
<dbReference type="GO" id="GO:0015808">
    <property type="term" value="P:L-alanine transport"/>
    <property type="evidence" value="ECO:0007669"/>
    <property type="project" value="TreeGrafter"/>
</dbReference>
<protein>
    <submittedName>
        <fullName evidence="11">Branched-chain amino acid ABC transporter permease</fullName>
    </submittedName>
</protein>
<feature type="transmembrane region" description="Helical" evidence="10">
    <location>
        <begin position="248"/>
        <end position="268"/>
    </location>
</feature>
<dbReference type="PANTHER" id="PTHR11795">
    <property type="entry name" value="BRANCHED-CHAIN AMINO ACID TRANSPORT SYSTEM PERMEASE PROTEIN LIVH"/>
    <property type="match status" value="1"/>
</dbReference>
<comment type="caution">
    <text evidence="11">The sequence shown here is derived from an EMBL/GenBank/DDBJ whole genome shotgun (WGS) entry which is preliminary data.</text>
</comment>
<dbReference type="Pfam" id="PF02653">
    <property type="entry name" value="BPD_transp_2"/>
    <property type="match status" value="1"/>
</dbReference>
<dbReference type="GO" id="GO:0015190">
    <property type="term" value="F:L-leucine transmembrane transporter activity"/>
    <property type="evidence" value="ECO:0007669"/>
    <property type="project" value="TreeGrafter"/>
</dbReference>
<feature type="transmembrane region" description="Helical" evidence="10">
    <location>
        <begin position="67"/>
        <end position="96"/>
    </location>
</feature>
<dbReference type="PANTHER" id="PTHR11795:SF371">
    <property type="entry name" value="HIGH-AFFINITY BRANCHED-CHAIN AMINO ACID TRANSPORT SYSTEM PERMEASE PROTEIN LIVH"/>
    <property type="match status" value="1"/>
</dbReference>
<comment type="similarity">
    <text evidence="9">Belongs to the binding-protein-dependent transport system permease family. LivHM subfamily.</text>
</comment>
<sequence>MTGAAIFFQQIINGVSLGAVYALLALGFTLVYGILELINFAHFSVFMVGAFIALVVLQLFGLQGQSVILHGAALVITLLVALAITMVLFGALGVAIERYTLRPMRNVKGPMAMITTIGVSYILFNLVLLATNAQALNYPDPMPEVAYHVGGVVIRLKEILIWIVAAVLMVGLNLFVKRTKIGKAMRAVAQDAEAARMMGVDVDRVVMIAFFAGSALAGAAGMIFGLYYNFTQYSIGYTAGLRAFTAAVLGGIGNVPGAMLGGIVIGLIETLGSQYIAARWADVIIFSILIGTLVFRPAGLLGMLAPNRS</sequence>
<dbReference type="InterPro" id="IPR001851">
    <property type="entry name" value="ABC_transp_permease"/>
</dbReference>
<dbReference type="GO" id="GO:1903806">
    <property type="term" value="P:L-isoleucine import across plasma membrane"/>
    <property type="evidence" value="ECO:0007669"/>
    <property type="project" value="TreeGrafter"/>
</dbReference>
<dbReference type="GO" id="GO:0005886">
    <property type="term" value="C:plasma membrane"/>
    <property type="evidence" value="ECO:0007669"/>
    <property type="project" value="UniProtKB-SubCell"/>
</dbReference>
<keyword evidence="3" id="KW-1003">Cell membrane</keyword>
<evidence type="ECO:0000256" key="4">
    <source>
        <dbReference type="ARBA" id="ARBA00022519"/>
    </source>
</evidence>
<dbReference type="GO" id="GO:0005304">
    <property type="term" value="F:L-valine transmembrane transporter activity"/>
    <property type="evidence" value="ECO:0007669"/>
    <property type="project" value="TreeGrafter"/>
</dbReference>
<evidence type="ECO:0000256" key="3">
    <source>
        <dbReference type="ARBA" id="ARBA00022475"/>
    </source>
</evidence>
<feature type="transmembrane region" description="Helical" evidence="10">
    <location>
        <begin position="205"/>
        <end position="228"/>
    </location>
</feature>
<evidence type="ECO:0000256" key="10">
    <source>
        <dbReference type="SAM" id="Phobius"/>
    </source>
</evidence>
<keyword evidence="6" id="KW-0029">Amino-acid transport</keyword>
<feature type="transmembrane region" description="Helical" evidence="10">
    <location>
        <begin position="280"/>
        <end position="305"/>
    </location>
</feature>
<dbReference type="GO" id="GO:0042941">
    <property type="term" value="P:D-alanine transmembrane transport"/>
    <property type="evidence" value="ECO:0007669"/>
    <property type="project" value="TreeGrafter"/>
</dbReference>
<feature type="transmembrane region" description="Helical" evidence="10">
    <location>
        <begin position="6"/>
        <end position="33"/>
    </location>
</feature>
<dbReference type="AlphaFoldDB" id="A0AAW9DMJ7"/>
<evidence type="ECO:0000313" key="11">
    <source>
        <dbReference type="EMBL" id="MDX5929822.1"/>
    </source>
</evidence>